<organism evidence="1">
    <name type="scientific">marine metagenome</name>
    <dbReference type="NCBI Taxonomy" id="408172"/>
    <lineage>
        <taxon>unclassified sequences</taxon>
        <taxon>metagenomes</taxon>
        <taxon>ecological metagenomes</taxon>
    </lineage>
</organism>
<gene>
    <name evidence="1" type="ORF">METZ01_LOCUS285803</name>
</gene>
<proteinExistence type="predicted"/>
<protein>
    <submittedName>
        <fullName evidence="1">Uncharacterized protein</fullName>
    </submittedName>
</protein>
<feature type="non-terminal residue" evidence="1">
    <location>
        <position position="33"/>
    </location>
</feature>
<reference evidence="1" key="1">
    <citation type="submission" date="2018-05" db="EMBL/GenBank/DDBJ databases">
        <authorList>
            <person name="Lanie J.A."/>
            <person name="Ng W.-L."/>
            <person name="Kazmierczak K.M."/>
            <person name="Andrzejewski T.M."/>
            <person name="Davidsen T.M."/>
            <person name="Wayne K.J."/>
            <person name="Tettelin H."/>
            <person name="Glass J.I."/>
            <person name="Rusch D."/>
            <person name="Podicherti R."/>
            <person name="Tsui H.-C.T."/>
            <person name="Winkler M.E."/>
        </authorList>
    </citation>
    <scope>NUCLEOTIDE SEQUENCE</scope>
</reference>
<evidence type="ECO:0000313" key="1">
    <source>
        <dbReference type="EMBL" id="SVC32949.1"/>
    </source>
</evidence>
<accession>A0A382L8I8</accession>
<dbReference type="AlphaFoldDB" id="A0A382L8I8"/>
<dbReference type="EMBL" id="UINC01085421">
    <property type="protein sequence ID" value="SVC32949.1"/>
    <property type="molecule type" value="Genomic_DNA"/>
</dbReference>
<name>A0A382L8I8_9ZZZZ</name>
<sequence length="33" mass="3503">MVLLFGLLLLGRTALSEYGMGTVYVEGVAINSD</sequence>